<dbReference type="AlphaFoldDB" id="A0A540VC62"/>
<dbReference type="GO" id="GO:0006571">
    <property type="term" value="P:tyrosine biosynthetic process"/>
    <property type="evidence" value="ECO:0007669"/>
    <property type="project" value="InterPro"/>
</dbReference>
<comment type="caution">
    <text evidence="4">The sequence shown here is derived from an EMBL/GenBank/DDBJ whole genome shotgun (WGS) entry which is preliminary data.</text>
</comment>
<dbReference type="Gene3D" id="1.10.3660.10">
    <property type="entry name" value="6-phosphogluconate dehydrogenase C-terminal like domain"/>
    <property type="match status" value="1"/>
</dbReference>
<dbReference type="InParanoid" id="A0A540VC62"/>
<sequence length="298" mass="31981">MKKRLAECRVTVVGLGLMGASLCLDLSQHTLCREVRGVARRTDTVLDAFFAGAVDLATNDLYTGILGADIVILATPVRTIVHMLEELGPRLWPGTLVMDLGSTKQTICAAMDRLPPGLQPIGGHPMTGKETAGFQAAEPGLYRGAPWILTPLPRTSPEALDLARELVEAVGARPMVLEAERHDRLVASISHLPFLLASALVHAVADTGAQDPAVWELAAGGFRDTSRVAASDTRMFLDILMTNREAVLDQLERFGQHVAELRTLLANGDEEALQAKLAISQQARARWQGRGSGDQGIG</sequence>
<dbReference type="PANTHER" id="PTHR21363:SF0">
    <property type="entry name" value="PREPHENATE DEHYDROGENASE [NADP(+)]"/>
    <property type="match status" value="1"/>
</dbReference>
<dbReference type="Gene3D" id="3.40.50.720">
    <property type="entry name" value="NAD(P)-binding Rossmann-like Domain"/>
    <property type="match status" value="1"/>
</dbReference>
<dbReference type="Pfam" id="PF02153">
    <property type="entry name" value="PDH_N"/>
    <property type="match status" value="1"/>
</dbReference>
<dbReference type="RefSeq" id="WP_141611454.1">
    <property type="nucleotide sequence ID" value="NZ_VIGC02000025.1"/>
</dbReference>
<keyword evidence="2" id="KW-0560">Oxidoreductase</keyword>
<dbReference type="InterPro" id="IPR046825">
    <property type="entry name" value="PDH_C"/>
</dbReference>
<dbReference type="GO" id="GO:0070403">
    <property type="term" value="F:NAD+ binding"/>
    <property type="evidence" value="ECO:0007669"/>
    <property type="project" value="InterPro"/>
</dbReference>
<dbReference type="SUPFAM" id="SSF48179">
    <property type="entry name" value="6-phosphogluconate dehydrogenase C-terminal domain-like"/>
    <property type="match status" value="1"/>
</dbReference>
<dbReference type="PROSITE" id="PS51176">
    <property type="entry name" value="PDH_ADH"/>
    <property type="match status" value="1"/>
</dbReference>
<dbReference type="InterPro" id="IPR046826">
    <property type="entry name" value="PDH_N"/>
</dbReference>
<dbReference type="GO" id="GO:0004665">
    <property type="term" value="F:prephenate dehydrogenase (NADP+) activity"/>
    <property type="evidence" value="ECO:0007669"/>
    <property type="project" value="InterPro"/>
</dbReference>
<dbReference type="Proteomes" id="UP000317371">
    <property type="component" value="Unassembled WGS sequence"/>
</dbReference>
<protein>
    <submittedName>
        <fullName evidence="4">Prephenate dehydrogenase</fullName>
    </submittedName>
</protein>
<keyword evidence="5" id="KW-1185">Reference proteome</keyword>
<evidence type="ECO:0000313" key="5">
    <source>
        <dbReference type="Proteomes" id="UP000317371"/>
    </source>
</evidence>
<dbReference type="FunCoup" id="A0A540VC62">
    <property type="interactions" value="295"/>
</dbReference>
<name>A0A540VC62_9CHLR</name>
<dbReference type="InterPro" id="IPR050812">
    <property type="entry name" value="Preph/Arog_dehydrog"/>
</dbReference>
<comment type="similarity">
    <text evidence="1">Belongs to the prephenate/arogenate dehydrogenase family.</text>
</comment>
<dbReference type="InterPro" id="IPR003099">
    <property type="entry name" value="Prephen_DH"/>
</dbReference>
<reference evidence="4 5" key="1">
    <citation type="submission" date="2019-06" db="EMBL/GenBank/DDBJ databases">
        <title>Genome sequence of Litorilinea aerophila BAA-2444.</title>
        <authorList>
            <person name="Maclea K.S."/>
            <person name="Maurais E.G."/>
            <person name="Iannazzi L.C."/>
        </authorList>
    </citation>
    <scope>NUCLEOTIDE SEQUENCE [LARGE SCALE GENOMIC DNA]</scope>
    <source>
        <strain evidence="4 5">ATCC BAA-2444</strain>
    </source>
</reference>
<dbReference type="InterPro" id="IPR008927">
    <property type="entry name" value="6-PGluconate_DH-like_C_sf"/>
</dbReference>
<evidence type="ECO:0000256" key="1">
    <source>
        <dbReference type="ARBA" id="ARBA00007964"/>
    </source>
</evidence>
<feature type="domain" description="Prephenate/arogenate dehydrogenase" evidence="3">
    <location>
        <begin position="8"/>
        <end position="295"/>
    </location>
</feature>
<accession>A0A540VC62</accession>
<evidence type="ECO:0000259" key="3">
    <source>
        <dbReference type="PROSITE" id="PS51176"/>
    </source>
</evidence>
<dbReference type="OrthoDB" id="9802008at2"/>
<evidence type="ECO:0000313" key="4">
    <source>
        <dbReference type="EMBL" id="TQE94347.1"/>
    </source>
</evidence>
<dbReference type="PANTHER" id="PTHR21363">
    <property type="entry name" value="PREPHENATE DEHYDROGENASE"/>
    <property type="match status" value="1"/>
</dbReference>
<dbReference type="FunFam" id="3.40.50.720:FF:000208">
    <property type="entry name" value="Prephenate dehydrogenase"/>
    <property type="match status" value="1"/>
</dbReference>
<proteinExistence type="inferred from homology"/>
<dbReference type="InterPro" id="IPR036291">
    <property type="entry name" value="NAD(P)-bd_dom_sf"/>
</dbReference>
<dbReference type="EMBL" id="VIGC01000025">
    <property type="protein sequence ID" value="TQE94347.1"/>
    <property type="molecule type" value="Genomic_DNA"/>
</dbReference>
<evidence type="ECO:0000256" key="2">
    <source>
        <dbReference type="ARBA" id="ARBA00023002"/>
    </source>
</evidence>
<dbReference type="GO" id="GO:0008977">
    <property type="term" value="F:prephenate dehydrogenase (NAD+) activity"/>
    <property type="evidence" value="ECO:0007669"/>
    <property type="project" value="InterPro"/>
</dbReference>
<dbReference type="Pfam" id="PF20463">
    <property type="entry name" value="PDH_C"/>
    <property type="match status" value="1"/>
</dbReference>
<organism evidence="4 5">
    <name type="scientific">Litorilinea aerophila</name>
    <dbReference type="NCBI Taxonomy" id="1204385"/>
    <lineage>
        <taxon>Bacteria</taxon>
        <taxon>Bacillati</taxon>
        <taxon>Chloroflexota</taxon>
        <taxon>Caldilineae</taxon>
        <taxon>Caldilineales</taxon>
        <taxon>Caldilineaceae</taxon>
        <taxon>Litorilinea</taxon>
    </lineage>
</organism>
<gene>
    <name evidence="4" type="ORF">FKZ61_17530</name>
</gene>
<dbReference type="SUPFAM" id="SSF51735">
    <property type="entry name" value="NAD(P)-binding Rossmann-fold domains"/>
    <property type="match status" value="1"/>
</dbReference>